<reference evidence="3 4" key="1">
    <citation type="submission" date="2021-10" db="EMBL/GenBank/DDBJ databases">
        <title>Anaerobic single-cell dispensing facilitates the cultivation of human gut bacteria.</title>
        <authorList>
            <person name="Afrizal A."/>
        </authorList>
    </citation>
    <scope>NUCLEOTIDE SEQUENCE [LARGE SCALE GENOMIC DNA]</scope>
    <source>
        <strain evidence="3 4">CLA-AA-H244</strain>
    </source>
</reference>
<dbReference type="SUPFAM" id="SSF55008">
    <property type="entry name" value="HMA, heavy metal-associated domain"/>
    <property type="match status" value="1"/>
</dbReference>
<dbReference type="PROSITE" id="PS50846">
    <property type="entry name" value="HMA_2"/>
    <property type="match status" value="1"/>
</dbReference>
<dbReference type="InterPro" id="IPR036163">
    <property type="entry name" value="HMA_dom_sf"/>
</dbReference>
<keyword evidence="4" id="KW-1185">Reference proteome</keyword>
<dbReference type="InterPro" id="IPR006121">
    <property type="entry name" value="HMA_dom"/>
</dbReference>
<sequence length="119" mass="12530">MANVIVVAVVIVLLGFALKGTLKHLKGESPCCGGGDTIIIEDKKLDGPVIGKKTVKISGMHCDHCVRAVTEAINKIDGASAKVNLKKKEAVVSYEKVVEDAAIREAVEKAGYTVQSIQG</sequence>
<dbReference type="Proteomes" id="UP001199355">
    <property type="component" value="Unassembled WGS sequence"/>
</dbReference>
<dbReference type="RefSeq" id="WP_117959529.1">
    <property type="nucleotide sequence ID" value="NZ_JAJEQF010000014.1"/>
</dbReference>
<keyword evidence="1" id="KW-0479">Metal-binding</keyword>
<dbReference type="Pfam" id="PF00403">
    <property type="entry name" value="HMA"/>
    <property type="match status" value="1"/>
</dbReference>
<evidence type="ECO:0000259" key="2">
    <source>
        <dbReference type="PROSITE" id="PS50846"/>
    </source>
</evidence>
<evidence type="ECO:0000313" key="3">
    <source>
        <dbReference type="EMBL" id="MCC2167472.1"/>
    </source>
</evidence>
<dbReference type="EMBL" id="JAJEQF010000014">
    <property type="protein sequence ID" value="MCC2167472.1"/>
    <property type="molecule type" value="Genomic_DNA"/>
</dbReference>
<evidence type="ECO:0000313" key="4">
    <source>
        <dbReference type="Proteomes" id="UP001199355"/>
    </source>
</evidence>
<name>A0AAE3AXW6_9FIRM</name>
<accession>A0AAE3AXW6</accession>
<dbReference type="AlphaFoldDB" id="A0AAE3AXW6"/>
<feature type="domain" description="HMA" evidence="2">
    <location>
        <begin position="51"/>
        <end position="115"/>
    </location>
</feature>
<dbReference type="Gene3D" id="3.30.70.100">
    <property type="match status" value="1"/>
</dbReference>
<dbReference type="InterPro" id="IPR017969">
    <property type="entry name" value="Heavy-metal-associated_CS"/>
</dbReference>
<proteinExistence type="predicted"/>
<protein>
    <submittedName>
        <fullName evidence="3">Heavy-metal-associated domain-containing protein</fullName>
    </submittedName>
</protein>
<gene>
    <name evidence="3" type="ORF">LKD45_07135</name>
</gene>
<dbReference type="GO" id="GO:0046872">
    <property type="term" value="F:metal ion binding"/>
    <property type="evidence" value="ECO:0007669"/>
    <property type="project" value="UniProtKB-KW"/>
</dbReference>
<dbReference type="PROSITE" id="PS01047">
    <property type="entry name" value="HMA_1"/>
    <property type="match status" value="1"/>
</dbReference>
<dbReference type="CDD" id="cd00371">
    <property type="entry name" value="HMA"/>
    <property type="match status" value="1"/>
</dbReference>
<evidence type="ECO:0000256" key="1">
    <source>
        <dbReference type="ARBA" id="ARBA00022723"/>
    </source>
</evidence>
<comment type="caution">
    <text evidence="3">The sequence shown here is derived from an EMBL/GenBank/DDBJ whole genome shotgun (WGS) entry which is preliminary data.</text>
</comment>
<organism evidence="3 4">
    <name type="scientific">Gallintestinimicrobium propionicum</name>
    <dbReference type="NCBI Taxonomy" id="2981770"/>
    <lineage>
        <taxon>Bacteria</taxon>
        <taxon>Bacillati</taxon>
        <taxon>Bacillota</taxon>
        <taxon>Clostridia</taxon>
        <taxon>Lachnospirales</taxon>
        <taxon>Lachnospiraceae</taxon>
        <taxon>Gallintestinimicrobium</taxon>
    </lineage>
</organism>